<sequence>MIGTYVIVIFHISIQFANIVIHIILVLIIMTKELASSFSNISNFFDKKEKSEVLNDHDEKFSEVLRRFKGLRNHKEDIFLFNENLRVTRYDREESLYCFPFDSPSFIIIEKYQETEVGKPIGNLNEWDSAKVSSTPKRASETSSKASELDITGSPLSCHFLDLKSPELDISQDIFETNIKRKFMRYCYYGLPMQQSRHIVSKLRRILKILKNEGVFLPPIWVACDGKDNSNILFLGAKRNENCNAILTITSYNLFVGKDNIPNVDYINSEFALGSVLPNVKTKVEAIYEIVPQNPRKPCSTVDLHCQWNQTLSTLSSPSLDAETVALIHLEIDDENSPARNLFSEYQILQGLINGCKEKCIKWRKNKSENVLDRLQKYLDSYGSKDISVAGRGDLVPDLNKMVESKFIDIRPSKEFPEEIWDILKAHVQLNWPMALKIIFKSIANGIIRPRIHVKNETEFASICRNLMRGQSETPSLDNWEAINMLIQIGLDKVKKDYVSIFQVCDLVNSEQLYYYASWSSKKISFEECLTKLGENAFSYTNGTIYFGTRKSLVERLRVSTRNIIIKECRRQSCSKYLGL</sequence>
<dbReference type="Gene3D" id="1.20.58.730">
    <property type="match status" value="1"/>
</dbReference>
<comment type="similarity">
    <text evidence="2 9">Belongs to the ZWILCH family.</text>
</comment>
<dbReference type="Gene3D" id="1.10.287.1880">
    <property type="match status" value="1"/>
</dbReference>
<keyword evidence="5 9" id="KW-0498">Mitosis</keyword>
<dbReference type="PANTHER" id="PTHR15995">
    <property type="entry name" value="PROTEIN ZWILCH HOMOLOG"/>
    <property type="match status" value="1"/>
</dbReference>
<keyword evidence="4 9" id="KW-0132">Cell division</keyword>
<evidence type="ECO:0000256" key="9">
    <source>
        <dbReference type="RuleBase" id="RU369076"/>
    </source>
</evidence>
<keyword evidence="3 9" id="KW-0158">Chromosome</keyword>
<comment type="subunit">
    <text evidence="9">Component of the RZZ complex.</text>
</comment>
<comment type="subcellular location">
    <subcellularLocation>
        <location evidence="1 9">Chromosome</location>
        <location evidence="1 9">Centromere</location>
        <location evidence="1 9">Kinetochore</location>
    </subcellularLocation>
</comment>
<dbReference type="GO" id="GO:0007094">
    <property type="term" value="P:mitotic spindle assembly checkpoint signaling"/>
    <property type="evidence" value="ECO:0007669"/>
    <property type="project" value="UniProtKB-UniRule"/>
</dbReference>
<dbReference type="PANTHER" id="PTHR15995:SF1">
    <property type="entry name" value="PROTEIN ZWILCH HOMOLOG"/>
    <property type="match status" value="1"/>
</dbReference>
<reference evidence="11 12" key="1">
    <citation type="journal article" date="2019" name="PLoS Biol.">
        <title>Sex chromosomes control vertical transmission of feminizing Wolbachia symbionts in an isopod.</title>
        <authorList>
            <person name="Becking T."/>
            <person name="Chebbi M.A."/>
            <person name="Giraud I."/>
            <person name="Moumen B."/>
            <person name="Laverre T."/>
            <person name="Caubet Y."/>
            <person name="Peccoud J."/>
            <person name="Gilbert C."/>
            <person name="Cordaux R."/>
        </authorList>
    </citation>
    <scope>NUCLEOTIDE SEQUENCE [LARGE SCALE GENOMIC DNA]</scope>
    <source>
        <strain evidence="11">ANa2</strain>
        <tissue evidence="11">Whole body excluding digestive tract and cuticle</tissue>
    </source>
</reference>
<protein>
    <recommendedName>
        <fullName evidence="9">Protein zwilch</fullName>
    </recommendedName>
</protein>
<keyword evidence="10" id="KW-0812">Transmembrane</keyword>
<dbReference type="EMBL" id="SEYY01001196">
    <property type="protein sequence ID" value="KAB7505562.1"/>
    <property type="molecule type" value="Genomic_DNA"/>
</dbReference>
<evidence type="ECO:0000256" key="4">
    <source>
        <dbReference type="ARBA" id="ARBA00022618"/>
    </source>
</evidence>
<evidence type="ECO:0000256" key="8">
    <source>
        <dbReference type="ARBA" id="ARBA00023328"/>
    </source>
</evidence>
<keyword evidence="10" id="KW-1133">Transmembrane helix</keyword>
<organism evidence="11 12">
    <name type="scientific">Armadillidium nasatum</name>
    <dbReference type="NCBI Taxonomy" id="96803"/>
    <lineage>
        <taxon>Eukaryota</taxon>
        <taxon>Metazoa</taxon>
        <taxon>Ecdysozoa</taxon>
        <taxon>Arthropoda</taxon>
        <taxon>Crustacea</taxon>
        <taxon>Multicrustacea</taxon>
        <taxon>Malacostraca</taxon>
        <taxon>Eumalacostraca</taxon>
        <taxon>Peracarida</taxon>
        <taxon>Isopoda</taxon>
        <taxon>Oniscidea</taxon>
        <taxon>Crinocheta</taxon>
        <taxon>Armadillidiidae</taxon>
        <taxon>Armadillidium</taxon>
    </lineage>
</organism>
<dbReference type="GO" id="GO:1990423">
    <property type="term" value="C:RZZ complex"/>
    <property type="evidence" value="ECO:0007669"/>
    <property type="project" value="UniProtKB-UniRule"/>
</dbReference>
<proteinExistence type="inferred from homology"/>
<evidence type="ECO:0000256" key="2">
    <source>
        <dbReference type="ARBA" id="ARBA00009062"/>
    </source>
</evidence>
<feature type="transmembrane region" description="Helical" evidence="10">
    <location>
        <begin position="6"/>
        <end position="30"/>
    </location>
</feature>
<keyword evidence="12" id="KW-1185">Reference proteome</keyword>
<keyword evidence="8 9" id="KW-0137">Centromere</keyword>
<gene>
    <name evidence="11" type="primary">zwilch</name>
    <name evidence="11" type="ORF">Anas_00297</name>
</gene>
<evidence type="ECO:0000256" key="1">
    <source>
        <dbReference type="ARBA" id="ARBA00004629"/>
    </source>
</evidence>
<dbReference type="OrthoDB" id="5556307at2759"/>
<comment type="function">
    <text evidence="9">Essential component of the mitotic checkpoint, which prevents cells from prematurely exiting mitosis. Required for the assembly of the dynein-dynactin and MAD1-MAD2 complexes onto kinetochores. Its function related to the spindle assembly machinery is proposed to depend on its association in the mitotic RZZ complex.</text>
</comment>
<comment type="caution">
    <text evidence="11">The sequence shown here is derived from an EMBL/GenBank/DDBJ whole genome shotgun (WGS) entry which is preliminary data.</text>
</comment>
<accession>A0A5N5TG86</accession>
<dbReference type="Proteomes" id="UP000326759">
    <property type="component" value="Unassembled WGS sequence"/>
</dbReference>
<evidence type="ECO:0000256" key="3">
    <source>
        <dbReference type="ARBA" id="ARBA00022454"/>
    </source>
</evidence>
<dbReference type="GO" id="GO:0034501">
    <property type="term" value="P:protein localization to kinetochore"/>
    <property type="evidence" value="ECO:0007669"/>
    <property type="project" value="UniProtKB-UniRule"/>
</dbReference>
<keyword evidence="7 9" id="KW-0131">Cell cycle</keyword>
<dbReference type="AlphaFoldDB" id="A0A5N5TG86"/>
<dbReference type="Pfam" id="PF09817">
    <property type="entry name" value="Zwilch"/>
    <property type="match status" value="1"/>
</dbReference>
<evidence type="ECO:0000256" key="6">
    <source>
        <dbReference type="ARBA" id="ARBA00022838"/>
    </source>
</evidence>
<evidence type="ECO:0000313" key="11">
    <source>
        <dbReference type="EMBL" id="KAB7505562.1"/>
    </source>
</evidence>
<dbReference type="GO" id="GO:0051301">
    <property type="term" value="P:cell division"/>
    <property type="evidence" value="ECO:0007669"/>
    <property type="project" value="UniProtKB-UniRule"/>
</dbReference>
<evidence type="ECO:0000256" key="10">
    <source>
        <dbReference type="SAM" id="Phobius"/>
    </source>
</evidence>
<evidence type="ECO:0000256" key="5">
    <source>
        <dbReference type="ARBA" id="ARBA00022776"/>
    </source>
</evidence>
<evidence type="ECO:0000256" key="7">
    <source>
        <dbReference type="ARBA" id="ARBA00023306"/>
    </source>
</evidence>
<evidence type="ECO:0000313" key="12">
    <source>
        <dbReference type="Proteomes" id="UP000326759"/>
    </source>
</evidence>
<name>A0A5N5TG86_9CRUS</name>
<dbReference type="InterPro" id="IPR018630">
    <property type="entry name" value="Zwilch"/>
</dbReference>
<keyword evidence="6 9" id="KW-0995">Kinetochore</keyword>
<keyword evidence="10" id="KW-0472">Membrane</keyword>